<dbReference type="AlphaFoldDB" id="A0AAD4VD20"/>
<dbReference type="GO" id="GO:0061809">
    <property type="term" value="F:NAD+ nucleosidase activity, cyclic ADP-ribose generating"/>
    <property type="evidence" value="ECO:0007669"/>
    <property type="project" value="UniProtKB-EC"/>
</dbReference>
<evidence type="ECO:0000256" key="4">
    <source>
        <dbReference type="ARBA" id="ARBA00047304"/>
    </source>
</evidence>
<evidence type="ECO:0000313" key="7">
    <source>
        <dbReference type="Proteomes" id="UP001054821"/>
    </source>
</evidence>
<gene>
    <name evidence="6" type="ORF">L3X38_031931</name>
</gene>
<evidence type="ECO:0000256" key="2">
    <source>
        <dbReference type="ARBA" id="ARBA00022801"/>
    </source>
</evidence>
<feature type="domain" description="TIR" evidence="5">
    <location>
        <begin position="19"/>
        <end position="170"/>
    </location>
</feature>
<dbReference type="PANTHER" id="PTHR32009:SF39">
    <property type="entry name" value="TIR DOMAIN-CONTAINING PROTEIN"/>
    <property type="match status" value="1"/>
</dbReference>
<dbReference type="PROSITE" id="PS50104">
    <property type="entry name" value="TIR"/>
    <property type="match status" value="1"/>
</dbReference>
<sequence length="170" mass="19597">MALVRAARKTSSSHTCRYYRYDVFLSFRGQDTRKTFTDHLYTALDNARFHTFRDDDEVERGEGIKAELHKAIKHSRTSVIVFSKSYASSRWCLDELVMILERKRLSADHVVLPVFYDVDPSDLRKQTGSLAKAFARHQKTQPSNKVKEWREALEEVADLAGMVLQNQADG</sequence>
<evidence type="ECO:0000256" key="1">
    <source>
        <dbReference type="ARBA" id="ARBA00011982"/>
    </source>
</evidence>
<dbReference type="PANTHER" id="PTHR32009">
    <property type="entry name" value="TMV RESISTANCE PROTEIN N-LIKE"/>
    <property type="match status" value="1"/>
</dbReference>
<accession>A0AAD4VD20</accession>
<dbReference type="SMART" id="SM00255">
    <property type="entry name" value="TIR"/>
    <property type="match status" value="1"/>
</dbReference>
<comment type="catalytic activity">
    <reaction evidence="4">
        <text>NAD(+) + H2O = ADP-D-ribose + nicotinamide + H(+)</text>
        <dbReference type="Rhea" id="RHEA:16301"/>
        <dbReference type="ChEBI" id="CHEBI:15377"/>
        <dbReference type="ChEBI" id="CHEBI:15378"/>
        <dbReference type="ChEBI" id="CHEBI:17154"/>
        <dbReference type="ChEBI" id="CHEBI:57540"/>
        <dbReference type="ChEBI" id="CHEBI:57967"/>
        <dbReference type="EC" id="3.2.2.6"/>
    </reaction>
    <physiologicalReaction direction="left-to-right" evidence="4">
        <dbReference type="Rhea" id="RHEA:16302"/>
    </physiologicalReaction>
</comment>
<comment type="caution">
    <text evidence="6">The sequence shown here is derived from an EMBL/GenBank/DDBJ whole genome shotgun (WGS) entry which is preliminary data.</text>
</comment>
<keyword evidence="2" id="KW-0378">Hydrolase</keyword>
<dbReference type="InterPro" id="IPR035897">
    <property type="entry name" value="Toll_tir_struct_dom_sf"/>
</dbReference>
<dbReference type="FunFam" id="3.40.50.10140:FF:000007">
    <property type="entry name" value="Disease resistance protein (TIR-NBS-LRR class)"/>
    <property type="match status" value="1"/>
</dbReference>
<reference evidence="6 7" key="1">
    <citation type="journal article" date="2022" name="G3 (Bethesda)">
        <title>Whole-genome sequence and methylome profiling of the almond [Prunus dulcis (Mill.) D.A. Webb] cultivar 'Nonpareil'.</title>
        <authorList>
            <person name="D'Amico-Willman K.M."/>
            <person name="Ouma W.Z."/>
            <person name="Meulia T."/>
            <person name="Sideli G.M."/>
            <person name="Gradziel T.M."/>
            <person name="Fresnedo-Ramirez J."/>
        </authorList>
    </citation>
    <scope>NUCLEOTIDE SEQUENCE [LARGE SCALE GENOMIC DNA]</scope>
    <source>
        <strain evidence="6">Clone GOH B32 T37-40</strain>
    </source>
</reference>
<dbReference type="Pfam" id="PF01582">
    <property type="entry name" value="TIR"/>
    <property type="match status" value="1"/>
</dbReference>
<dbReference type="EMBL" id="JAJFAZ020000006">
    <property type="protein sequence ID" value="KAI5322859.1"/>
    <property type="molecule type" value="Genomic_DNA"/>
</dbReference>
<name>A0AAD4VD20_PRUDU</name>
<dbReference type="EC" id="3.2.2.6" evidence="1"/>
<evidence type="ECO:0000313" key="6">
    <source>
        <dbReference type="EMBL" id="KAI5322859.1"/>
    </source>
</evidence>
<protein>
    <recommendedName>
        <fullName evidence="1">ADP-ribosyl cyclase/cyclic ADP-ribose hydrolase</fullName>
        <ecNumber evidence="1">3.2.2.6</ecNumber>
    </recommendedName>
</protein>
<keyword evidence="3" id="KW-0520">NAD</keyword>
<keyword evidence="7" id="KW-1185">Reference proteome</keyword>
<evidence type="ECO:0000259" key="5">
    <source>
        <dbReference type="PROSITE" id="PS50104"/>
    </source>
</evidence>
<dbReference type="Proteomes" id="UP001054821">
    <property type="component" value="Chromosome 6"/>
</dbReference>
<dbReference type="SUPFAM" id="SSF52200">
    <property type="entry name" value="Toll/Interleukin receptor TIR domain"/>
    <property type="match status" value="1"/>
</dbReference>
<dbReference type="InterPro" id="IPR000157">
    <property type="entry name" value="TIR_dom"/>
</dbReference>
<evidence type="ECO:0000256" key="3">
    <source>
        <dbReference type="ARBA" id="ARBA00023027"/>
    </source>
</evidence>
<organism evidence="6 7">
    <name type="scientific">Prunus dulcis</name>
    <name type="common">Almond</name>
    <name type="synonym">Amygdalus dulcis</name>
    <dbReference type="NCBI Taxonomy" id="3755"/>
    <lineage>
        <taxon>Eukaryota</taxon>
        <taxon>Viridiplantae</taxon>
        <taxon>Streptophyta</taxon>
        <taxon>Embryophyta</taxon>
        <taxon>Tracheophyta</taxon>
        <taxon>Spermatophyta</taxon>
        <taxon>Magnoliopsida</taxon>
        <taxon>eudicotyledons</taxon>
        <taxon>Gunneridae</taxon>
        <taxon>Pentapetalae</taxon>
        <taxon>rosids</taxon>
        <taxon>fabids</taxon>
        <taxon>Rosales</taxon>
        <taxon>Rosaceae</taxon>
        <taxon>Amygdaloideae</taxon>
        <taxon>Amygdaleae</taxon>
        <taxon>Prunus</taxon>
    </lineage>
</organism>
<dbReference type="GO" id="GO:0007165">
    <property type="term" value="P:signal transduction"/>
    <property type="evidence" value="ECO:0007669"/>
    <property type="project" value="InterPro"/>
</dbReference>
<proteinExistence type="predicted"/>
<dbReference type="Gene3D" id="3.40.50.10140">
    <property type="entry name" value="Toll/interleukin-1 receptor homology (TIR) domain"/>
    <property type="match status" value="1"/>
</dbReference>